<accession>A0A412W9Y2</accession>
<evidence type="ECO:0000313" key="1">
    <source>
        <dbReference type="EMBL" id="RGV22041.1"/>
    </source>
</evidence>
<comment type="caution">
    <text evidence="1">The sequence shown here is derived from an EMBL/GenBank/DDBJ whole genome shotgun (WGS) entry which is preliminary data.</text>
</comment>
<dbReference type="RefSeq" id="WP_118108318.1">
    <property type="nucleotide sequence ID" value="NZ_QRYW01000033.1"/>
</dbReference>
<dbReference type="AlphaFoldDB" id="A0A412W9Y2"/>
<dbReference type="EMBL" id="QRYW01000033">
    <property type="protein sequence ID" value="RGV22041.1"/>
    <property type="molecule type" value="Genomic_DNA"/>
</dbReference>
<organism evidence="1 2">
    <name type="scientific">Odoribacter splanchnicus</name>
    <dbReference type="NCBI Taxonomy" id="28118"/>
    <lineage>
        <taxon>Bacteria</taxon>
        <taxon>Pseudomonadati</taxon>
        <taxon>Bacteroidota</taxon>
        <taxon>Bacteroidia</taxon>
        <taxon>Bacteroidales</taxon>
        <taxon>Odoribacteraceae</taxon>
        <taxon>Odoribacter</taxon>
    </lineage>
</organism>
<protein>
    <submittedName>
        <fullName evidence="1">DNA-binding protein</fullName>
    </submittedName>
</protein>
<keyword evidence="1" id="KW-0238">DNA-binding</keyword>
<evidence type="ECO:0000313" key="2">
    <source>
        <dbReference type="Proteomes" id="UP000283426"/>
    </source>
</evidence>
<reference evidence="1 2" key="1">
    <citation type="submission" date="2018-08" db="EMBL/GenBank/DDBJ databases">
        <title>A genome reference for cultivated species of the human gut microbiota.</title>
        <authorList>
            <person name="Zou Y."/>
            <person name="Xue W."/>
            <person name="Luo G."/>
        </authorList>
    </citation>
    <scope>NUCLEOTIDE SEQUENCE [LARGE SCALE GENOMIC DNA]</scope>
    <source>
        <strain evidence="1 2">AF14-6AC</strain>
    </source>
</reference>
<name>A0A412W9Y2_9BACT</name>
<gene>
    <name evidence="1" type="ORF">DWW24_14560</name>
</gene>
<dbReference type="GO" id="GO:0003677">
    <property type="term" value="F:DNA binding"/>
    <property type="evidence" value="ECO:0007669"/>
    <property type="project" value="UniProtKB-KW"/>
</dbReference>
<dbReference type="Proteomes" id="UP000283426">
    <property type="component" value="Unassembled WGS sequence"/>
</dbReference>
<sequence>MKELRPTCNPNGIYSVKQTCAELGISNKTLYKYKECSYIRPINPTNVCRPKYTGQSIIDCWDIVSKL</sequence>
<proteinExistence type="predicted"/>